<feature type="region of interest" description="Disordered" evidence="1">
    <location>
        <begin position="96"/>
        <end position="126"/>
    </location>
</feature>
<accession>A0A226EEW3</accession>
<organism evidence="3 4">
    <name type="scientific">Folsomia candida</name>
    <name type="common">Springtail</name>
    <dbReference type="NCBI Taxonomy" id="158441"/>
    <lineage>
        <taxon>Eukaryota</taxon>
        <taxon>Metazoa</taxon>
        <taxon>Ecdysozoa</taxon>
        <taxon>Arthropoda</taxon>
        <taxon>Hexapoda</taxon>
        <taxon>Collembola</taxon>
        <taxon>Entomobryomorpha</taxon>
        <taxon>Isotomoidea</taxon>
        <taxon>Isotomidae</taxon>
        <taxon>Proisotominae</taxon>
        <taxon>Folsomia</taxon>
    </lineage>
</organism>
<keyword evidence="2" id="KW-0472">Membrane</keyword>
<proteinExistence type="predicted"/>
<dbReference type="EMBL" id="LNIX01000004">
    <property type="protein sequence ID" value="OXA56082.1"/>
    <property type="molecule type" value="Genomic_DNA"/>
</dbReference>
<protein>
    <submittedName>
        <fullName evidence="3">Rik1-associated factor 2</fullName>
    </submittedName>
</protein>
<name>A0A226EEW3_FOLCA</name>
<evidence type="ECO:0000256" key="2">
    <source>
        <dbReference type="SAM" id="Phobius"/>
    </source>
</evidence>
<dbReference type="AlphaFoldDB" id="A0A226EEW3"/>
<evidence type="ECO:0000256" key="1">
    <source>
        <dbReference type="SAM" id="MobiDB-lite"/>
    </source>
</evidence>
<keyword evidence="2" id="KW-0812">Transmembrane</keyword>
<comment type="caution">
    <text evidence="3">The sequence shown here is derived from an EMBL/GenBank/DDBJ whole genome shotgun (WGS) entry which is preliminary data.</text>
</comment>
<evidence type="ECO:0000313" key="3">
    <source>
        <dbReference type="EMBL" id="OXA56082.1"/>
    </source>
</evidence>
<feature type="transmembrane region" description="Helical" evidence="2">
    <location>
        <begin position="21"/>
        <end position="39"/>
    </location>
</feature>
<reference evidence="3 4" key="1">
    <citation type="submission" date="2015-12" db="EMBL/GenBank/DDBJ databases">
        <title>The genome of Folsomia candida.</title>
        <authorList>
            <person name="Faddeeva A."/>
            <person name="Derks M.F."/>
            <person name="Anvar Y."/>
            <person name="Smit S."/>
            <person name="Van Straalen N."/>
            <person name="Roelofs D."/>
        </authorList>
    </citation>
    <scope>NUCLEOTIDE SEQUENCE [LARGE SCALE GENOMIC DNA]</scope>
    <source>
        <strain evidence="3 4">VU population</strain>
        <tissue evidence="3">Whole body</tissue>
    </source>
</reference>
<dbReference type="Proteomes" id="UP000198287">
    <property type="component" value="Unassembled WGS sequence"/>
</dbReference>
<sequence>MEWLHERNKERARASRRELKVGWVCTSVMCPVFGTPLLLPSSFRGMADVGFPLRYFLPNGNVHPQSQSPFTTFLANNNEKSWLSLNKKVERGIKERKKVRRPDDDPVILTTSSSPHQFEIGESLAD</sequence>
<keyword evidence="4" id="KW-1185">Reference proteome</keyword>
<gene>
    <name evidence="3" type="ORF">Fcan01_09521</name>
</gene>
<evidence type="ECO:0000313" key="4">
    <source>
        <dbReference type="Proteomes" id="UP000198287"/>
    </source>
</evidence>
<keyword evidence="2" id="KW-1133">Transmembrane helix</keyword>